<keyword evidence="3" id="KW-1185">Reference proteome</keyword>
<dbReference type="SMART" id="SM00871">
    <property type="entry name" value="AraC_E_bind"/>
    <property type="match status" value="1"/>
</dbReference>
<protein>
    <submittedName>
        <fullName evidence="2">GyrI-like domain-containing protein</fullName>
    </submittedName>
</protein>
<dbReference type="InterPro" id="IPR029442">
    <property type="entry name" value="GyrI-like"/>
</dbReference>
<dbReference type="SUPFAM" id="SSF55136">
    <property type="entry name" value="Probable bacterial effector-binding domain"/>
    <property type="match status" value="1"/>
</dbReference>
<dbReference type="Proteomes" id="UP000242444">
    <property type="component" value="Unassembled WGS sequence"/>
</dbReference>
<feature type="domain" description="AraC effector-binding" evidence="1">
    <location>
        <begin position="3"/>
        <end position="163"/>
    </location>
</feature>
<dbReference type="Gene3D" id="3.20.80.10">
    <property type="entry name" value="Regulatory factor, effector binding domain"/>
    <property type="match status" value="1"/>
</dbReference>
<dbReference type="AlphaFoldDB" id="A0A263D328"/>
<evidence type="ECO:0000313" key="3">
    <source>
        <dbReference type="Proteomes" id="UP000242444"/>
    </source>
</evidence>
<accession>A0A263D328</accession>
<dbReference type="RefSeq" id="WP_094864048.1">
    <property type="nucleotide sequence ID" value="NZ_NKYE01000011.1"/>
</dbReference>
<name>A0A263D328_9PSEU</name>
<dbReference type="InterPro" id="IPR010499">
    <property type="entry name" value="AraC_E-bd"/>
</dbReference>
<evidence type="ECO:0000259" key="1">
    <source>
        <dbReference type="SMART" id="SM00871"/>
    </source>
</evidence>
<dbReference type="InterPro" id="IPR011256">
    <property type="entry name" value="Reg_factor_effector_dom_sf"/>
</dbReference>
<dbReference type="EMBL" id="NKYE01000011">
    <property type="protein sequence ID" value="OZM71765.1"/>
    <property type="molecule type" value="Genomic_DNA"/>
</dbReference>
<dbReference type="OrthoDB" id="64208at2"/>
<reference evidence="2 3" key="1">
    <citation type="submission" date="2017-07" db="EMBL/GenBank/DDBJ databases">
        <title>Amycolatopsis antarcticus sp. nov., isolated from the surface of an Antarcticus brown macroalga.</title>
        <authorList>
            <person name="Wang J."/>
            <person name="Leiva S."/>
            <person name="Huang J."/>
            <person name="Huang Y."/>
        </authorList>
    </citation>
    <scope>NUCLEOTIDE SEQUENCE [LARGE SCALE GENOMIC DNA]</scope>
    <source>
        <strain evidence="2 3">AU-G6</strain>
    </source>
</reference>
<organism evidence="2 3">
    <name type="scientific">Amycolatopsis antarctica</name>
    <dbReference type="NCBI Taxonomy" id="1854586"/>
    <lineage>
        <taxon>Bacteria</taxon>
        <taxon>Bacillati</taxon>
        <taxon>Actinomycetota</taxon>
        <taxon>Actinomycetes</taxon>
        <taxon>Pseudonocardiales</taxon>
        <taxon>Pseudonocardiaceae</taxon>
        <taxon>Amycolatopsis</taxon>
    </lineage>
</organism>
<dbReference type="InParanoid" id="A0A263D328"/>
<gene>
    <name evidence="2" type="ORF">CFN78_18210</name>
</gene>
<comment type="caution">
    <text evidence="2">The sequence shown here is derived from an EMBL/GenBank/DDBJ whole genome shotgun (WGS) entry which is preliminary data.</text>
</comment>
<sequence length="164" mass="18066">MAVEPRIVHRPEQHYAGVVRTITPTTYAAIADRIPEILGMLGSRGIALVGAPFLKYEVIDPDGELVVAAGVPVADPPPAEGDIHPATLPAGRFVVVHHTGHPDELPALTEEVLRWGGDQDLRWDMTHVPEGERWGCRTESFLTNPMEQPDMNLWSHELAFRLAD</sequence>
<evidence type="ECO:0000313" key="2">
    <source>
        <dbReference type="EMBL" id="OZM71765.1"/>
    </source>
</evidence>
<dbReference type="Pfam" id="PF06445">
    <property type="entry name" value="GyrI-like"/>
    <property type="match status" value="1"/>
</dbReference>
<proteinExistence type="predicted"/>